<keyword evidence="2" id="KW-1185">Reference proteome</keyword>
<dbReference type="Proteomes" id="UP000664349">
    <property type="component" value="Unassembled WGS sequence"/>
</dbReference>
<dbReference type="EMBL" id="JAFLRD010000006">
    <property type="protein sequence ID" value="MBO0415508.1"/>
    <property type="molecule type" value="Genomic_DNA"/>
</dbReference>
<organism evidence="1 2">
    <name type="scientific">Chromobacterium haemolyticum</name>
    <dbReference type="NCBI Taxonomy" id="394935"/>
    <lineage>
        <taxon>Bacteria</taxon>
        <taxon>Pseudomonadati</taxon>
        <taxon>Pseudomonadota</taxon>
        <taxon>Betaproteobacteria</taxon>
        <taxon>Neisseriales</taxon>
        <taxon>Chromobacteriaceae</taxon>
        <taxon>Chromobacterium</taxon>
    </lineage>
</organism>
<accession>A0ABS3GMM1</accession>
<gene>
    <name evidence="1" type="ORF">J1C50_08285</name>
</gene>
<name>A0ABS3GMM1_9NEIS</name>
<sequence>MATAIKAFSIAKRDIYLADSRDVEYTLLYEGEATDIKSIYYHDIVVQYKLMDGCFFVVLKNEHFEIVNYAFYLLDKDLSTLDCVKQFQSYGCDGFMTDKHFSEGIFSFKISGNSKKYVLKIDRKGGFFYSMSDFRGRSFFDFLRLKKYLMLMEVS</sequence>
<comment type="caution">
    <text evidence="1">The sequence shown here is derived from an EMBL/GenBank/DDBJ whole genome shotgun (WGS) entry which is preliminary data.</text>
</comment>
<proteinExistence type="predicted"/>
<dbReference type="RefSeq" id="WP_200122557.1">
    <property type="nucleotide sequence ID" value="NZ_JAEILV010000005.1"/>
</dbReference>
<evidence type="ECO:0000313" key="1">
    <source>
        <dbReference type="EMBL" id="MBO0415508.1"/>
    </source>
</evidence>
<reference evidence="1 2" key="1">
    <citation type="submission" date="2021-03" db="EMBL/GenBank/DDBJ databases">
        <title>First Case of infection caused by Chromobacterium haemolyticum derived from water in China.</title>
        <authorList>
            <person name="Chen J."/>
            <person name="Liu C."/>
        </authorList>
    </citation>
    <scope>NUCLEOTIDE SEQUENCE [LARGE SCALE GENOMIC DNA]</scope>
    <source>
        <strain evidence="1 2">WJ-5</strain>
    </source>
</reference>
<evidence type="ECO:0000313" key="2">
    <source>
        <dbReference type="Proteomes" id="UP000664349"/>
    </source>
</evidence>
<protein>
    <submittedName>
        <fullName evidence="1">Uncharacterized protein</fullName>
    </submittedName>
</protein>